<gene>
    <name evidence="2" type="ORF">GNI_046280</name>
</gene>
<dbReference type="VEuPathDB" id="CryptoDB:GNI_046280"/>
<feature type="compositionally biased region" description="Basic and acidic residues" evidence="1">
    <location>
        <begin position="371"/>
        <end position="385"/>
    </location>
</feature>
<feature type="compositionally biased region" description="Basic and acidic residues" evidence="1">
    <location>
        <begin position="446"/>
        <end position="460"/>
    </location>
</feature>
<organism evidence="2 3">
    <name type="scientific">Gregarina niphandrodes</name>
    <name type="common">Septate eugregarine</name>
    <dbReference type="NCBI Taxonomy" id="110365"/>
    <lineage>
        <taxon>Eukaryota</taxon>
        <taxon>Sar</taxon>
        <taxon>Alveolata</taxon>
        <taxon>Apicomplexa</taxon>
        <taxon>Conoidasida</taxon>
        <taxon>Gregarinasina</taxon>
        <taxon>Eugregarinorida</taxon>
        <taxon>Gregarinidae</taxon>
        <taxon>Gregarina</taxon>
    </lineage>
</organism>
<reference evidence="2" key="1">
    <citation type="submission" date="2013-12" db="EMBL/GenBank/DDBJ databases">
        <authorList>
            <person name="Omoto C.K."/>
            <person name="Sibley D."/>
            <person name="Venepally P."/>
            <person name="Hadjithomas M."/>
            <person name="Karamycheva S."/>
            <person name="Brunk B."/>
            <person name="Roos D."/>
            <person name="Caler E."/>
            <person name="Lorenzi H."/>
        </authorList>
    </citation>
    <scope>NUCLEOTIDE SEQUENCE</scope>
</reference>
<proteinExistence type="predicted"/>
<accession>A0A023B9X4</accession>
<dbReference type="EMBL" id="AFNH02000355">
    <property type="protein sequence ID" value="EZG75548.1"/>
    <property type="molecule type" value="Genomic_DNA"/>
</dbReference>
<evidence type="ECO:0000313" key="2">
    <source>
        <dbReference type="EMBL" id="EZG75548.1"/>
    </source>
</evidence>
<feature type="compositionally biased region" description="Basic and acidic residues" evidence="1">
    <location>
        <begin position="415"/>
        <end position="427"/>
    </location>
</feature>
<comment type="caution">
    <text evidence="2">The sequence shown here is derived from an EMBL/GenBank/DDBJ whole genome shotgun (WGS) entry which is preliminary data.</text>
</comment>
<dbReference type="GeneID" id="22911729"/>
<evidence type="ECO:0000256" key="1">
    <source>
        <dbReference type="SAM" id="MobiDB-lite"/>
    </source>
</evidence>
<dbReference type="RefSeq" id="XP_011129607.1">
    <property type="nucleotide sequence ID" value="XM_011131305.1"/>
</dbReference>
<keyword evidence="3" id="KW-1185">Reference proteome</keyword>
<name>A0A023B9X4_GRENI</name>
<dbReference type="Proteomes" id="UP000019763">
    <property type="component" value="Unassembled WGS sequence"/>
</dbReference>
<feature type="compositionally biased region" description="Basic and acidic residues" evidence="1">
    <location>
        <begin position="331"/>
        <end position="350"/>
    </location>
</feature>
<dbReference type="AlphaFoldDB" id="A0A023B9X4"/>
<feature type="compositionally biased region" description="Polar residues" evidence="1">
    <location>
        <begin position="297"/>
        <end position="306"/>
    </location>
</feature>
<feature type="compositionally biased region" description="Basic and acidic residues" evidence="1">
    <location>
        <begin position="308"/>
        <end position="321"/>
    </location>
</feature>
<feature type="compositionally biased region" description="Polar residues" evidence="1">
    <location>
        <begin position="351"/>
        <end position="366"/>
    </location>
</feature>
<sequence>MDWFGSFWRPLKVDEFEAITGQMPLESWKRRRQWRSFTSQVVSSGTKLWFDPALWTWIRCERKLYTLYTPTLPRLTTFGDELFRWNANPGAGSDLNARVETAPGAELQEKNAPSRGARFDYDAYCKLRSTLSETGWMSLRRVTPAAFDKCNLAYVEAGAAISECLEEPYGTVDPQVRSSVAQKLGCGLKSVRLRNWLTGCLLQHAEGSLTDLAVFCAHVLKFAPRTTRGTMPSKGHDPVAVANAHLEAGLRCKKLDCLRHGYLKFGEYARRFDSGDETRLELWKRRLANQPTVSVSSFGEMQQPNNDKCLKDLMDPGEHADPPATDGCEGGTDRVAVDSPDAVRESRTRDSISGSVPPQPKATTEAFSRLPIRDPHTFSEHRGPPEFDIVTSRYKETSDLGSELRTESMSGDEESAAKRRRTDDRADGGSNLGAGPESQHGNASEVHYEDAEKQGPTRWREWLNTPEVQALAESPALNYIAINYWSQLSRCLEELGGEESLLGRN</sequence>
<protein>
    <submittedName>
        <fullName evidence="2">Uncharacterized protein</fullName>
    </submittedName>
</protein>
<feature type="region of interest" description="Disordered" evidence="1">
    <location>
        <begin position="297"/>
        <end position="460"/>
    </location>
</feature>
<evidence type="ECO:0000313" key="3">
    <source>
        <dbReference type="Proteomes" id="UP000019763"/>
    </source>
</evidence>
<feature type="compositionally biased region" description="Basic and acidic residues" evidence="1">
    <location>
        <begin position="393"/>
        <end position="406"/>
    </location>
</feature>